<keyword evidence="3" id="KW-1185">Reference proteome</keyword>
<feature type="compositionally biased region" description="Basic and acidic residues" evidence="1">
    <location>
        <begin position="310"/>
        <end position="334"/>
    </location>
</feature>
<gene>
    <name evidence="2" type="ORF">Nepgr_010044</name>
</gene>
<proteinExistence type="predicted"/>
<feature type="region of interest" description="Disordered" evidence="1">
    <location>
        <begin position="304"/>
        <end position="360"/>
    </location>
</feature>
<evidence type="ECO:0000256" key="1">
    <source>
        <dbReference type="SAM" id="MobiDB-lite"/>
    </source>
</evidence>
<dbReference type="Proteomes" id="UP001279734">
    <property type="component" value="Unassembled WGS sequence"/>
</dbReference>
<protein>
    <submittedName>
        <fullName evidence="2">Uncharacterized protein</fullName>
    </submittedName>
</protein>
<organism evidence="2 3">
    <name type="scientific">Nepenthes gracilis</name>
    <name type="common">Slender pitcher plant</name>
    <dbReference type="NCBI Taxonomy" id="150966"/>
    <lineage>
        <taxon>Eukaryota</taxon>
        <taxon>Viridiplantae</taxon>
        <taxon>Streptophyta</taxon>
        <taxon>Embryophyta</taxon>
        <taxon>Tracheophyta</taxon>
        <taxon>Spermatophyta</taxon>
        <taxon>Magnoliopsida</taxon>
        <taxon>eudicotyledons</taxon>
        <taxon>Gunneridae</taxon>
        <taxon>Pentapetalae</taxon>
        <taxon>Caryophyllales</taxon>
        <taxon>Nepenthaceae</taxon>
        <taxon>Nepenthes</taxon>
    </lineage>
</organism>
<evidence type="ECO:0000313" key="3">
    <source>
        <dbReference type="Proteomes" id="UP001279734"/>
    </source>
</evidence>
<dbReference type="PANTHER" id="PTHR34285:SF3">
    <property type="entry name" value="OS08G0510800 PROTEIN"/>
    <property type="match status" value="1"/>
</dbReference>
<sequence>MKASLKFREDQKPLFRAKVPLNILGLPFQSGLAAGDSKELCLSLGTFFDSGPAFRVAYRPNDASNPFSLVLKTGIGRFGSPIDAPMTMSAEFNFVGRSNPTFSLHFRPQFGDFTIKKSQTSVFTHQKRDDAVSDDDDSIEVVERPLMDGHTSTSSSLKGYKMTKLPLRSTVGAAIDGALSGMELGARTVLPIRNGAVLKFRWGVKFPDDMKGLFTKEGLRNRTAAISSRGIPLLVMNKIGIEHVARNDPNGGSRVVGQGLYLPGYSDVAEACFAVKRQLETLQADNGRLREALEDLRSEFGSKRLSGSSCEERESAKHQSSKNDRRNWNERKSSEGSGFTGKEMESVNDELKKQTKDTGA</sequence>
<comment type="caution">
    <text evidence="2">The sequence shown here is derived from an EMBL/GenBank/DDBJ whole genome shotgun (WGS) entry which is preliminary data.</text>
</comment>
<evidence type="ECO:0000313" key="2">
    <source>
        <dbReference type="EMBL" id="GMH08204.1"/>
    </source>
</evidence>
<feature type="compositionally biased region" description="Basic and acidic residues" evidence="1">
    <location>
        <begin position="342"/>
        <end position="360"/>
    </location>
</feature>
<name>A0AAD3XKX8_NEPGR</name>
<accession>A0AAD3XKX8</accession>
<dbReference type="PANTHER" id="PTHR34285">
    <property type="entry name" value="OS08G0510800 PROTEIN"/>
    <property type="match status" value="1"/>
</dbReference>
<dbReference type="EMBL" id="BSYO01000008">
    <property type="protein sequence ID" value="GMH08204.1"/>
    <property type="molecule type" value="Genomic_DNA"/>
</dbReference>
<reference evidence="2" key="1">
    <citation type="submission" date="2023-05" db="EMBL/GenBank/DDBJ databases">
        <title>Nepenthes gracilis genome sequencing.</title>
        <authorList>
            <person name="Fukushima K."/>
        </authorList>
    </citation>
    <scope>NUCLEOTIDE SEQUENCE</scope>
    <source>
        <strain evidence="2">SING2019-196</strain>
    </source>
</reference>
<dbReference type="AlphaFoldDB" id="A0AAD3XKX8"/>